<evidence type="ECO:0000313" key="1">
    <source>
        <dbReference type="EMBL" id="SDK60022.1"/>
    </source>
</evidence>
<dbReference type="AlphaFoldDB" id="A0A1G9D818"/>
<proteinExistence type="predicted"/>
<gene>
    <name evidence="1" type="ORF">SAMN05216298_0730</name>
</gene>
<accession>A0A1G9D818</accession>
<evidence type="ECO:0000313" key="2">
    <source>
        <dbReference type="Proteomes" id="UP000198662"/>
    </source>
</evidence>
<organism evidence="1 2">
    <name type="scientific">Glycomyces sambucus</name>
    <dbReference type="NCBI Taxonomy" id="380244"/>
    <lineage>
        <taxon>Bacteria</taxon>
        <taxon>Bacillati</taxon>
        <taxon>Actinomycetota</taxon>
        <taxon>Actinomycetes</taxon>
        <taxon>Glycomycetales</taxon>
        <taxon>Glycomycetaceae</taxon>
        <taxon>Glycomyces</taxon>
    </lineage>
</organism>
<dbReference type="STRING" id="380244.SAMN05216298_0730"/>
<dbReference type="EMBL" id="FNGF01000001">
    <property type="protein sequence ID" value="SDK60022.1"/>
    <property type="molecule type" value="Genomic_DNA"/>
</dbReference>
<dbReference type="Pfam" id="PF10824">
    <property type="entry name" value="T7SS_ESX_EspC"/>
    <property type="match status" value="1"/>
</dbReference>
<name>A0A1G9D818_9ACTN</name>
<dbReference type="OrthoDB" id="5187970at2"/>
<keyword evidence="2" id="KW-1185">Reference proteome</keyword>
<reference evidence="2" key="1">
    <citation type="submission" date="2016-10" db="EMBL/GenBank/DDBJ databases">
        <authorList>
            <person name="Varghese N."/>
            <person name="Submissions S."/>
        </authorList>
    </citation>
    <scope>NUCLEOTIDE SEQUENCE [LARGE SCALE GENOMIC DNA]</scope>
    <source>
        <strain evidence="2">CGMCC 4.3147</strain>
    </source>
</reference>
<sequence>MVNVDPQMLRDHASRLVNGPMPMVVQAADAAKTVRLGDENAYGIVFAQMIPPALDLFLDDGTETLDAIDDLGTGFTTALQATAQHYQTVDEEVAAVFDALLKELDR</sequence>
<dbReference type="Proteomes" id="UP000198662">
    <property type="component" value="Unassembled WGS sequence"/>
</dbReference>
<protein>
    <submittedName>
        <fullName evidence="1">Excreted virulence factor EspC, type VII ESX diderm</fullName>
    </submittedName>
</protein>
<dbReference type="GO" id="GO:0009306">
    <property type="term" value="P:protein secretion"/>
    <property type="evidence" value="ECO:0007669"/>
    <property type="project" value="InterPro"/>
</dbReference>
<dbReference type="RefSeq" id="WP_091042898.1">
    <property type="nucleotide sequence ID" value="NZ_FNGF01000001.1"/>
</dbReference>
<dbReference type="InterPro" id="IPR022536">
    <property type="entry name" value="EspC"/>
</dbReference>